<feature type="domain" description="Strictosidine synthase conserved region" evidence="7">
    <location>
        <begin position="158"/>
        <end position="245"/>
    </location>
</feature>
<dbReference type="SUPFAM" id="SSF63829">
    <property type="entry name" value="Calcium-dependent phosphotriesterase"/>
    <property type="match status" value="1"/>
</dbReference>
<evidence type="ECO:0000313" key="9">
    <source>
        <dbReference type="Proteomes" id="UP001558713"/>
    </source>
</evidence>
<reference evidence="8 9" key="1">
    <citation type="submission" date="2024-04" db="EMBL/GenBank/DDBJ databases">
        <title>Genome assembly C_amara_ONT_v2.</title>
        <authorList>
            <person name="Yant L."/>
            <person name="Moore C."/>
            <person name="Slenker M."/>
        </authorList>
    </citation>
    <scope>NUCLEOTIDE SEQUENCE [LARGE SCALE GENOMIC DNA]</scope>
    <source>
        <tissue evidence="8">Leaf</tissue>
    </source>
</reference>
<evidence type="ECO:0000313" key="8">
    <source>
        <dbReference type="EMBL" id="KAL1191544.1"/>
    </source>
</evidence>
<comment type="similarity">
    <text evidence="2">Belongs to the strictosidine synthase family.</text>
</comment>
<dbReference type="PANTHER" id="PTHR10426">
    <property type="entry name" value="STRICTOSIDINE SYNTHASE-RELATED"/>
    <property type="match status" value="1"/>
</dbReference>
<dbReference type="InterPro" id="IPR011042">
    <property type="entry name" value="6-blade_b-propeller_TolB-like"/>
</dbReference>
<keyword evidence="9" id="KW-1185">Reference proteome</keyword>
<comment type="subcellular location">
    <subcellularLocation>
        <location evidence="1">Vacuole</location>
    </subcellularLocation>
</comment>
<proteinExistence type="inferred from homology"/>
<evidence type="ECO:0000256" key="1">
    <source>
        <dbReference type="ARBA" id="ARBA00004116"/>
    </source>
</evidence>
<feature type="chain" id="PRO_5044890318" evidence="6">
    <location>
        <begin position="30"/>
        <end position="347"/>
    </location>
</feature>
<evidence type="ECO:0000256" key="3">
    <source>
        <dbReference type="ARBA" id="ARBA00022554"/>
    </source>
</evidence>
<evidence type="ECO:0000259" key="7">
    <source>
        <dbReference type="Pfam" id="PF03088"/>
    </source>
</evidence>
<accession>A0ABD0ZM57</accession>
<name>A0ABD0ZM57_CARAN</name>
<sequence>MNTKLIIRFLRVTLAISSILISSSQTGFGEDAGSRDVFPSSKVVYLTGASGPESLAFDPAGEGPYVGVSDGRVLKWRGESLGWTDFAYTSTNRKLCVRAYAPELEHVCGRPLGLRFDKKTGDLYIADAYFGLLVVGPDGGLAKSLVTEAEGQRFRFTNDLDIDEEEYVVYFTVTSSIFQRRQFFAGVLDIDKTGRFIKYDISSKKVTVLLQGLEFPNGVALSKDRSFVLIDEASTCKILRLWLSGPKAGTQDVFAEVPGYPDNIRRNSNGEFWVALQSNKVYFSKLSPFSGGISQATAMKLSESGEVLEVLEDKEGKTLRSISEVDERDGQLWIGSVQMPFFGIYDL</sequence>
<keyword evidence="5" id="KW-0325">Glycoprotein</keyword>
<evidence type="ECO:0000256" key="4">
    <source>
        <dbReference type="ARBA" id="ARBA00022729"/>
    </source>
</evidence>
<dbReference type="Pfam" id="PF20067">
    <property type="entry name" value="SSL_N"/>
    <property type="match status" value="1"/>
</dbReference>
<dbReference type="Pfam" id="PF03088">
    <property type="entry name" value="Str_synth"/>
    <property type="match status" value="1"/>
</dbReference>
<gene>
    <name evidence="8" type="ORF">V5N11_002365</name>
</gene>
<dbReference type="Gene3D" id="2.120.10.30">
    <property type="entry name" value="TolB, C-terminal domain"/>
    <property type="match status" value="1"/>
</dbReference>
<dbReference type="InterPro" id="IPR018119">
    <property type="entry name" value="Strictosidine_synth_cons-reg"/>
</dbReference>
<dbReference type="Proteomes" id="UP001558713">
    <property type="component" value="Unassembled WGS sequence"/>
</dbReference>
<keyword evidence="3" id="KW-0926">Vacuole</keyword>
<comment type="caution">
    <text evidence="8">The sequence shown here is derived from an EMBL/GenBank/DDBJ whole genome shotgun (WGS) entry which is preliminary data.</text>
</comment>
<keyword evidence="4 6" id="KW-0732">Signal</keyword>
<organism evidence="8 9">
    <name type="scientific">Cardamine amara subsp. amara</name>
    <dbReference type="NCBI Taxonomy" id="228776"/>
    <lineage>
        <taxon>Eukaryota</taxon>
        <taxon>Viridiplantae</taxon>
        <taxon>Streptophyta</taxon>
        <taxon>Embryophyta</taxon>
        <taxon>Tracheophyta</taxon>
        <taxon>Spermatophyta</taxon>
        <taxon>Magnoliopsida</taxon>
        <taxon>eudicotyledons</taxon>
        <taxon>Gunneridae</taxon>
        <taxon>Pentapetalae</taxon>
        <taxon>rosids</taxon>
        <taxon>malvids</taxon>
        <taxon>Brassicales</taxon>
        <taxon>Brassicaceae</taxon>
        <taxon>Cardamineae</taxon>
        <taxon>Cardamine</taxon>
    </lineage>
</organism>
<dbReference type="PANTHER" id="PTHR10426:SF69">
    <property type="entry name" value="PROTEIN STRICTOSIDINE SYNTHASE-LIKE 10"/>
    <property type="match status" value="1"/>
</dbReference>
<protein>
    <submittedName>
        <fullName evidence="8">Protein STRICTOSIDINE SYNTHASE-LIKE 10</fullName>
    </submittedName>
</protein>
<evidence type="ECO:0000256" key="2">
    <source>
        <dbReference type="ARBA" id="ARBA00009191"/>
    </source>
</evidence>
<evidence type="ECO:0000256" key="6">
    <source>
        <dbReference type="SAM" id="SignalP"/>
    </source>
</evidence>
<dbReference type="FunFam" id="2.120.10.30:FF:000032">
    <property type="entry name" value="Protein STRICTOSIDINE SYNTHASE-LIKE 13"/>
    <property type="match status" value="1"/>
</dbReference>
<dbReference type="EMBL" id="JBANAX010000851">
    <property type="protein sequence ID" value="KAL1191544.1"/>
    <property type="molecule type" value="Genomic_DNA"/>
</dbReference>
<feature type="signal peptide" evidence="6">
    <location>
        <begin position="1"/>
        <end position="29"/>
    </location>
</feature>
<dbReference type="AlphaFoldDB" id="A0ABD0ZM57"/>
<dbReference type="GO" id="GO:0005773">
    <property type="term" value="C:vacuole"/>
    <property type="evidence" value="ECO:0007669"/>
    <property type="project" value="UniProtKB-SubCell"/>
</dbReference>
<evidence type="ECO:0000256" key="5">
    <source>
        <dbReference type="ARBA" id="ARBA00023180"/>
    </source>
</evidence>